<keyword evidence="1 2" id="KW-0732">Signal</keyword>
<comment type="caution">
    <text evidence="4">The sequence shown here is derived from an EMBL/GenBank/DDBJ whole genome shotgun (WGS) entry which is preliminary data.</text>
</comment>
<evidence type="ECO:0000256" key="1">
    <source>
        <dbReference type="ARBA" id="ARBA00022729"/>
    </source>
</evidence>
<accession>A0A964BT56</accession>
<reference evidence="4" key="1">
    <citation type="journal article" date="2021" name="Antonie Van Leeuwenhoek">
        <title>Draft genome and description of Waterburya agarophytonicola gen. nov. sp. nov. (Pleurocapsales, Cyanobacteria): a seaweed symbiont.</title>
        <authorList>
            <person name="Bonthond G."/>
            <person name="Shalygin S."/>
            <person name="Bayer T."/>
            <person name="Weinberger F."/>
        </authorList>
    </citation>
    <scope>NUCLEOTIDE SEQUENCE</scope>
    <source>
        <strain evidence="4">KI4</strain>
    </source>
</reference>
<name>A0A964BT56_9CYAN</name>
<dbReference type="EMBL" id="JADWDC010000050">
    <property type="protein sequence ID" value="MCC0178674.1"/>
    <property type="molecule type" value="Genomic_DNA"/>
</dbReference>
<dbReference type="Gene3D" id="2.40.160.20">
    <property type="match status" value="1"/>
</dbReference>
<feature type="signal peptide" evidence="2">
    <location>
        <begin position="1"/>
        <end position="33"/>
    </location>
</feature>
<feature type="chain" id="PRO_5037214760" evidence="2">
    <location>
        <begin position="34"/>
        <end position="288"/>
    </location>
</feature>
<gene>
    <name evidence="4" type="ORF">I4641_17015</name>
</gene>
<evidence type="ECO:0000313" key="5">
    <source>
        <dbReference type="Proteomes" id="UP000729733"/>
    </source>
</evidence>
<dbReference type="Proteomes" id="UP000729733">
    <property type="component" value="Unassembled WGS sequence"/>
</dbReference>
<dbReference type="SUPFAM" id="SSF56925">
    <property type="entry name" value="OMPA-like"/>
    <property type="match status" value="1"/>
</dbReference>
<dbReference type="Pfam" id="PF13505">
    <property type="entry name" value="OMP_b-brl"/>
    <property type="match status" value="1"/>
</dbReference>
<protein>
    <submittedName>
        <fullName evidence="4">Outer membrane beta-barrel protein</fullName>
    </submittedName>
</protein>
<feature type="domain" description="Outer membrane protein beta-barrel" evidence="3">
    <location>
        <begin position="102"/>
        <end position="286"/>
    </location>
</feature>
<dbReference type="AlphaFoldDB" id="A0A964BT56"/>
<evidence type="ECO:0000259" key="3">
    <source>
        <dbReference type="Pfam" id="PF13505"/>
    </source>
</evidence>
<evidence type="ECO:0000313" key="4">
    <source>
        <dbReference type="EMBL" id="MCC0178674.1"/>
    </source>
</evidence>
<dbReference type="InterPro" id="IPR011250">
    <property type="entry name" value="OMP/PagP_B-barrel"/>
</dbReference>
<dbReference type="InterPro" id="IPR027385">
    <property type="entry name" value="Beta-barrel_OMP"/>
</dbReference>
<evidence type="ECO:0000256" key="2">
    <source>
        <dbReference type="SAM" id="SignalP"/>
    </source>
</evidence>
<proteinExistence type="predicted"/>
<dbReference type="RefSeq" id="WP_229641776.1">
    <property type="nucleotide sequence ID" value="NZ_JADWDC010000050.1"/>
</dbReference>
<sequence length="288" mass="31117">MFRAIWQPNFWTMAKNATIAFVVILGFSQSAKAEDRKTYQAVRVSCNPFVSYDVDSQCNSNVSLEAETDKIAQTRRGRRRKSKVQGYYGGFSLGVGFPSGELEFGEIPGIEFSNPEYNTAFLGSLFGGIKFTKSLSADLEFLLGLGGVDSDSLEDSFNELATVGGIEGSLETDGDFSAFALYVNPRFELPLSQKGNFSLYVSPGIGISQTNVNFEAVSDFDGLGDQNLNVNQDASSTGITFQVKGGASIAFSDTLGVFAQVRYTTLPTDDGFDSINLFGADAGLKFNF</sequence>
<organism evidence="4 5">
    <name type="scientific">Waterburya agarophytonicola KI4</name>
    <dbReference type="NCBI Taxonomy" id="2874699"/>
    <lineage>
        <taxon>Bacteria</taxon>
        <taxon>Bacillati</taxon>
        <taxon>Cyanobacteriota</taxon>
        <taxon>Cyanophyceae</taxon>
        <taxon>Pleurocapsales</taxon>
        <taxon>Hyellaceae</taxon>
        <taxon>Waterburya</taxon>
        <taxon>Waterburya agarophytonicola</taxon>
    </lineage>
</organism>
<keyword evidence="5" id="KW-1185">Reference proteome</keyword>